<dbReference type="SMART" id="SM00387">
    <property type="entry name" value="HATPase_c"/>
    <property type="match status" value="1"/>
</dbReference>
<keyword evidence="9" id="KW-0472">Membrane</keyword>
<evidence type="ECO:0000313" key="11">
    <source>
        <dbReference type="EMBL" id="RMB63459.1"/>
    </source>
</evidence>
<dbReference type="OrthoDB" id="9815750at2"/>
<dbReference type="InterPro" id="IPR003594">
    <property type="entry name" value="HATPase_dom"/>
</dbReference>
<evidence type="ECO:0000256" key="1">
    <source>
        <dbReference type="ARBA" id="ARBA00000085"/>
    </source>
</evidence>
<evidence type="ECO:0000313" key="12">
    <source>
        <dbReference type="Proteomes" id="UP000281985"/>
    </source>
</evidence>
<keyword evidence="7" id="KW-0067">ATP-binding</keyword>
<feature type="transmembrane region" description="Helical" evidence="9">
    <location>
        <begin position="157"/>
        <end position="177"/>
    </location>
</feature>
<dbReference type="InterPro" id="IPR004358">
    <property type="entry name" value="Sig_transdc_His_kin-like_C"/>
</dbReference>
<keyword evidence="4" id="KW-0808">Transferase</keyword>
<dbReference type="CDD" id="cd00075">
    <property type="entry name" value="HATPase"/>
    <property type="match status" value="1"/>
</dbReference>
<dbReference type="GO" id="GO:0000155">
    <property type="term" value="F:phosphorelay sensor kinase activity"/>
    <property type="evidence" value="ECO:0007669"/>
    <property type="project" value="InterPro"/>
</dbReference>
<evidence type="ECO:0000256" key="2">
    <source>
        <dbReference type="ARBA" id="ARBA00012438"/>
    </source>
</evidence>
<dbReference type="PRINTS" id="PR00344">
    <property type="entry name" value="BCTRLSENSOR"/>
</dbReference>
<dbReference type="GO" id="GO:0005524">
    <property type="term" value="F:ATP binding"/>
    <property type="evidence" value="ECO:0007669"/>
    <property type="project" value="UniProtKB-KW"/>
</dbReference>
<keyword evidence="6 11" id="KW-0418">Kinase</keyword>
<keyword evidence="9" id="KW-1133">Transmembrane helix</keyword>
<dbReference type="InterPro" id="IPR036097">
    <property type="entry name" value="HisK_dim/P_sf"/>
</dbReference>
<evidence type="ECO:0000256" key="9">
    <source>
        <dbReference type="SAM" id="Phobius"/>
    </source>
</evidence>
<keyword evidence="12" id="KW-1185">Reference proteome</keyword>
<protein>
    <recommendedName>
        <fullName evidence="2">histidine kinase</fullName>
        <ecNumber evidence="2">2.7.13.3</ecNumber>
    </recommendedName>
</protein>
<keyword evidence="5" id="KW-0547">Nucleotide-binding</keyword>
<reference evidence="11 12" key="1">
    <citation type="submission" date="2018-10" db="EMBL/GenBank/DDBJ databases">
        <title>Dokdonia luteus sp. nov., isolated from sea water.</title>
        <authorList>
            <person name="Zhou L.Y."/>
            <person name="Du Z.J."/>
        </authorList>
    </citation>
    <scope>NUCLEOTIDE SEQUENCE [LARGE SCALE GENOMIC DNA]</scope>
    <source>
        <strain evidence="11 12">SH27</strain>
    </source>
</reference>
<keyword evidence="3" id="KW-0597">Phosphoprotein</keyword>
<evidence type="ECO:0000259" key="10">
    <source>
        <dbReference type="PROSITE" id="PS50109"/>
    </source>
</evidence>
<evidence type="ECO:0000256" key="3">
    <source>
        <dbReference type="ARBA" id="ARBA00022553"/>
    </source>
</evidence>
<feature type="transmembrane region" description="Helical" evidence="9">
    <location>
        <begin position="12"/>
        <end position="33"/>
    </location>
</feature>
<dbReference type="InterPro" id="IPR003661">
    <property type="entry name" value="HisK_dim/P_dom"/>
</dbReference>
<dbReference type="PANTHER" id="PTHR43065">
    <property type="entry name" value="SENSOR HISTIDINE KINASE"/>
    <property type="match status" value="1"/>
</dbReference>
<dbReference type="SUPFAM" id="SSF55874">
    <property type="entry name" value="ATPase domain of HSP90 chaperone/DNA topoisomerase II/histidine kinase"/>
    <property type="match status" value="1"/>
</dbReference>
<dbReference type="InterPro" id="IPR036890">
    <property type="entry name" value="HATPase_C_sf"/>
</dbReference>
<keyword evidence="9" id="KW-0812">Transmembrane</keyword>
<dbReference type="RefSeq" id="WP_121916262.1">
    <property type="nucleotide sequence ID" value="NZ_REFV01000002.1"/>
</dbReference>
<dbReference type="PANTHER" id="PTHR43065:SF10">
    <property type="entry name" value="PEROXIDE STRESS-ACTIVATED HISTIDINE KINASE MAK3"/>
    <property type="match status" value="1"/>
</dbReference>
<dbReference type="Gene3D" id="3.30.565.10">
    <property type="entry name" value="Histidine kinase-like ATPase, C-terminal domain"/>
    <property type="match status" value="1"/>
</dbReference>
<comment type="caution">
    <text evidence="11">The sequence shown here is derived from an EMBL/GenBank/DDBJ whole genome shotgun (WGS) entry which is preliminary data.</text>
</comment>
<evidence type="ECO:0000256" key="5">
    <source>
        <dbReference type="ARBA" id="ARBA00022741"/>
    </source>
</evidence>
<dbReference type="EC" id="2.7.13.3" evidence="2"/>
<accession>A0A3M0GQJ5</accession>
<organism evidence="11 12">
    <name type="scientific">Dokdonia sinensis</name>
    <dbReference type="NCBI Taxonomy" id="2479847"/>
    <lineage>
        <taxon>Bacteria</taxon>
        <taxon>Pseudomonadati</taxon>
        <taxon>Bacteroidota</taxon>
        <taxon>Flavobacteriia</taxon>
        <taxon>Flavobacteriales</taxon>
        <taxon>Flavobacteriaceae</taxon>
        <taxon>Dokdonia</taxon>
    </lineage>
</organism>
<evidence type="ECO:0000256" key="7">
    <source>
        <dbReference type="ARBA" id="ARBA00022840"/>
    </source>
</evidence>
<name>A0A3M0GQJ5_9FLAO</name>
<proteinExistence type="predicted"/>
<dbReference type="CDD" id="cd00082">
    <property type="entry name" value="HisKA"/>
    <property type="match status" value="1"/>
</dbReference>
<comment type="catalytic activity">
    <reaction evidence="1">
        <text>ATP + protein L-histidine = ADP + protein N-phospho-L-histidine.</text>
        <dbReference type="EC" id="2.7.13.3"/>
    </reaction>
</comment>
<feature type="domain" description="Histidine kinase" evidence="10">
    <location>
        <begin position="195"/>
        <end position="397"/>
    </location>
</feature>
<dbReference type="AlphaFoldDB" id="A0A3M0GQJ5"/>
<dbReference type="InterPro" id="IPR005467">
    <property type="entry name" value="His_kinase_dom"/>
</dbReference>
<sequence length="397" mass="45173">MNFNTSPQFARWFIIISSLIITTLILWNVSLFFDQLKDAERSRMELYGAAQRAFQETIDVIPERENTDARILERALSGLHFKIVTDNKTIPIIKYNLESETYAPTNIKNGDKLSQEQLAAMAKEFELINEPIPIAPGGKVDDILYYTNSPVISQLKYFPVALMVIVILFVAVIYFYYLTSKSSAQNLLWAGMAKETAHQIGTPLSSLVGWTEILKTENVDPSYIEEMTKDIDRLEMITERFSKIGSVPDLEERDLIVETRKAYDYLSKRSSKLVEFHIDIPQGTLPVMLNEQLFGWTVENLVKNAIDAMKGRGVLSVIIKRDTRYAKVEISDTGKGIPKSKFRTVFEPGFTTKRRGWGLGLSLAKRIIEEYHNGKIIVLKSEPDQGTTMQISLKLKE</sequence>
<dbReference type="EMBL" id="REFV01000002">
    <property type="protein sequence ID" value="RMB63459.1"/>
    <property type="molecule type" value="Genomic_DNA"/>
</dbReference>
<evidence type="ECO:0000256" key="4">
    <source>
        <dbReference type="ARBA" id="ARBA00022679"/>
    </source>
</evidence>
<dbReference type="PROSITE" id="PS50109">
    <property type="entry name" value="HIS_KIN"/>
    <property type="match status" value="1"/>
</dbReference>
<evidence type="ECO:0000256" key="8">
    <source>
        <dbReference type="ARBA" id="ARBA00023012"/>
    </source>
</evidence>
<dbReference type="SUPFAM" id="SSF47384">
    <property type="entry name" value="Homodimeric domain of signal transducing histidine kinase"/>
    <property type="match status" value="1"/>
</dbReference>
<dbReference type="Proteomes" id="UP000281985">
    <property type="component" value="Unassembled WGS sequence"/>
</dbReference>
<keyword evidence="8" id="KW-0902">Two-component regulatory system</keyword>
<dbReference type="Pfam" id="PF02518">
    <property type="entry name" value="HATPase_c"/>
    <property type="match status" value="1"/>
</dbReference>
<gene>
    <name evidence="11" type="ORF">EAX61_03460</name>
</gene>
<evidence type="ECO:0000256" key="6">
    <source>
        <dbReference type="ARBA" id="ARBA00022777"/>
    </source>
</evidence>